<dbReference type="OrthoDB" id="3365698at2759"/>
<dbReference type="PANTHER" id="PTHR38926">
    <property type="entry name" value="F-BOX DOMAIN CONTAINING PROTEIN, EXPRESSED"/>
    <property type="match status" value="1"/>
</dbReference>
<evidence type="ECO:0008006" key="4">
    <source>
        <dbReference type="Google" id="ProtNLM"/>
    </source>
</evidence>
<dbReference type="STRING" id="47428.A0A284R116"/>
<evidence type="ECO:0000313" key="3">
    <source>
        <dbReference type="Proteomes" id="UP000219338"/>
    </source>
</evidence>
<proteinExistence type="predicted"/>
<sequence>MCCPHPCSKTVPFHHDDPPYLSKLLLTNDTPQEIMLGPLKASALRVTTDLDETDAEIRRLSDILKVQEDKRRHLEEVGNGYKSALSPLRRFPVEILVEMFYAFAREKGYYDVFSRTGPWALSRVCRRWRHVALSLCPSIWETMSVTASRYNPISLLKTAVSRSGGCKLDFTLSGLDSDPFACLDFLPVLLAHSERWRSAYFTRQPLVIQQLSSIRGKIPNLEVCHIDTDPLCIYAGRLNAFEFAPSLKHLHLKRLSWQSVIPVTAPNLISFSDDQTSHADSLHSTYLDIIRASPYLETFDIQYQDQNGELPVVTPRILHSALQSLTVCEAAFISSLELPMLKSIEICHRVGPRADGDQHTAANVLPALHDLISVSSCSLTRLIISDTVLQDRVISILELCPSLISLSLHVPEWNAESDLVLQNLTARMTERIVEGSLALIPYLEDFSFLLRSASEEVESMDFVNSSFVGMVGARVGCHSPLAKVTIKSEVDGVELSRLTDEDIETLKTYQQYLDIDIEARMSGRYVRVV</sequence>
<evidence type="ECO:0000256" key="1">
    <source>
        <dbReference type="SAM" id="Coils"/>
    </source>
</evidence>
<dbReference type="PANTHER" id="PTHR38926:SF5">
    <property type="entry name" value="F-BOX AND LEUCINE-RICH REPEAT PROTEIN 6"/>
    <property type="match status" value="1"/>
</dbReference>
<dbReference type="AlphaFoldDB" id="A0A284R116"/>
<gene>
    <name evidence="2" type="ORF">ARMOST_05734</name>
</gene>
<organism evidence="2 3">
    <name type="scientific">Armillaria ostoyae</name>
    <name type="common">Armillaria root rot fungus</name>
    <dbReference type="NCBI Taxonomy" id="47428"/>
    <lineage>
        <taxon>Eukaryota</taxon>
        <taxon>Fungi</taxon>
        <taxon>Dikarya</taxon>
        <taxon>Basidiomycota</taxon>
        <taxon>Agaricomycotina</taxon>
        <taxon>Agaricomycetes</taxon>
        <taxon>Agaricomycetidae</taxon>
        <taxon>Agaricales</taxon>
        <taxon>Marasmiineae</taxon>
        <taxon>Physalacriaceae</taxon>
        <taxon>Armillaria</taxon>
    </lineage>
</organism>
<dbReference type="Proteomes" id="UP000219338">
    <property type="component" value="Unassembled WGS sequence"/>
</dbReference>
<protein>
    <recommendedName>
        <fullName evidence="4">F-box domain-containing protein</fullName>
    </recommendedName>
</protein>
<reference evidence="3" key="1">
    <citation type="journal article" date="2017" name="Nat. Ecol. Evol.">
        <title>Genome expansion and lineage-specific genetic innovations in the forest pathogenic fungi Armillaria.</title>
        <authorList>
            <person name="Sipos G."/>
            <person name="Prasanna A.N."/>
            <person name="Walter M.C."/>
            <person name="O'Connor E."/>
            <person name="Balint B."/>
            <person name="Krizsan K."/>
            <person name="Kiss B."/>
            <person name="Hess J."/>
            <person name="Varga T."/>
            <person name="Slot J."/>
            <person name="Riley R."/>
            <person name="Boka B."/>
            <person name="Rigling D."/>
            <person name="Barry K."/>
            <person name="Lee J."/>
            <person name="Mihaltcheva S."/>
            <person name="LaButti K."/>
            <person name="Lipzen A."/>
            <person name="Waldron R."/>
            <person name="Moloney N.M."/>
            <person name="Sperisen C."/>
            <person name="Kredics L."/>
            <person name="Vagvoelgyi C."/>
            <person name="Patrignani A."/>
            <person name="Fitzpatrick D."/>
            <person name="Nagy I."/>
            <person name="Doyle S."/>
            <person name="Anderson J.B."/>
            <person name="Grigoriev I.V."/>
            <person name="Gueldener U."/>
            <person name="Muensterkoetter M."/>
            <person name="Nagy L.G."/>
        </authorList>
    </citation>
    <scope>NUCLEOTIDE SEQUENCE [LARGE SCALE GENOMIC DNA]</scope>
    <source>
        <strain evidence="3">C18/9</strain>
    </source>
</reference>
<name>A0A284R116_ARMOS</name>
<accession>A0A284R116</accession>
<feature type="coiled-coil region" evidence="1">
    <location>
        <begin position="50"/>
        <end position="77"/>
    </location>
</feature>
<keyword evidence="1" id="KW-0175">Coiled coil</keyword>
<dbReference type="SUPFAM" id="SSF52047">
    <property type="entry name" value="RNI-like"/>
    <property type="match status" value="1"/>
</dbReference>
<keyword evidence="3" id="KW-1185">Reference proteome</keyword>
<dbReference type="EMBL" id="FUEG01000003">
    <property type="protein sequence ID" value="SJL02407.1"/>
    <property type="molecule type" value="Genomic_DNA"/>
</dbReference>
<evidence type="ECO:0000313" key="2">
    <source>
        <dbReference type="EMBL" id="SJL02407.1"/>
    </source>
</evidence>